<reference evidence="1" key="1">
    <citation type="submission" date="2018-02" db="EMBL/GenBank/DDBJ databases">
        <title>Mitochondrial genome of the brown alga Ishige okamurae.</title>
        <authorList>
            <person name="Liu F."/>
        </authorList>
    </citation>
    <scope>NUCLEOTIDE SEQUENCE</scope>
</reference>
<protein>
    <submittedName>
        <fullName evidence="1">Uncharacterized protein</fullName>
    </submittedName>
</protein>
<accession>A0A4Y5T7M0</accession>
<name>A0A4Y5T7M0_9PHAE</name>
<proteinExistence type="predicted"/>
<evidence type="ECO:0000313" key="1">
    <source>
        <dbReference type="EMBL" id="QDB64148.1"/>
    </source>
</evidence>
<sequence>MLGKLICGILQGVAEGWPMFWFKIYKCICIIPSAVVDIWQDSRSLDLLYQRVKAFDLLKDSYQLLFCLVYGMMFYTFHDCLTLILYQEHGVSHEKLTLFFPVHSAAVPEWTHFLWNHFDNPAPFQFLNDQPLPNVKYYDRKILGDIMYGDLIGQRLVPRHPLEDELDNVMPDQKFPLTAWENEGRLAGAAAISIIVVYFGVRALCGGVSFEK</sequence>
<dbReference type="EMBL" id="MG940857">
    <property type="protein sequence ID" value="QDB64148.1"/>
    <property type="molecule type" value="Genomic_DNA"/>
</dbReference>
<organism evidence="1">
    <name type="scientific">Ishige okamurae</name>
    <dbReference type="NCBI Taxonomy" id="233772"/>
    <lineage>
        <taxon>Eukaryota</taxon>
        <taxon>Sar</taxon>
        <taxon>Stramenopiles</taxon>
        <taxon>Ochrophyta</taxon>
        <taxon>PX clade</taxon>
        <taxon>Phaeophyceae</taxon>
        <taxon>Ectocarpales</taxon>
        <taxon>Ishigeaceae</taxon>
        <taxon>Ishige</taxon>
    </lineage>
</organism>
<geneLocation type="mitochondrion" evidence="1"/>
<gene>
    <name evidence="1" type="primary">orf212</name>
</gene>
<dbReference type="AlphaFoldDB" id="A0A4Y5T7M0"/>
<keyword evidence="1" id="KW-0496">Mitochondrion</keyword>